<comment type="subcellular location">
    <subcellularLocation>
        <location evidence="1">Nucleus</location>
    </subcellularLocation>
</comment>
<evidence type="ECO:0000256" key="5">
    <source>
        <dbReference type="ARBA" id="ARBA00022771"/>
    </source>
</evidence>
<dbReference type="SUPFAM" id="SSF57903">
    <property type="entry name" value="FYVE/PHD zinc finger"/>
    <property type="match status" value="1"/>
</dbReference>
<accession>C1BUB6</accession>
<dbReference type="InterPro" id="IPR019787">
    <property type="entry name" value="Znf_PHD-finger"/>
</dbReference>
<dbReference type="PANTHER" id="PTHR13415">
    <property type="entry name" value="NUCLEAR FACTOR-RELATED"/>
    <property type="match status" value="1"/>
</dbReference>
<name>C1BUB6_LEPSM</name>
<dbReference type="SMART" id="SM00249">
    <property type="entry name" value="PHD"/>
    <property type="match status" value="1"/>
</dbReference>
<evidence type="ECO:0000259" key="10">
    <source>
        <dbReference type="PROSITE" id="PS50016"/>
    </source>
</evidence>
<gene>
    <name evidence="11" type="primary">INT12</name>
</gene>
<comment type="similarity">
    <text evidence="2">Belongs to the Integrator subunit 12 family.</text>
</comment>
<evidence type="ECO:0000256" key="1">
    <source>
        <dbReference type="ARBA" id="ARBA00004123"/>
    </source>
</evidence>
<dbReference type="OrthoDB" id="5846437at2759"/>
<dbReference type="PANTHER" id="PTHR13415:SF2">
    <property type="entry name" value="INTEGRATOR COMPLEX SUBUNIT 12"/>
    <property type="match status" value="1"/>
</dbReference>
<dbReference type="InterPro" id="IPR001965">
    <property type="entry name" value="Znf_PHD"/>
</dbReference>
<keyword evidence="6" id="KW-0862">Zinc</keyword>
<dbReference type="EMBL" id="BT078195">
    <property type="protein sequence ID" value="ACO12619.1"/>
    <property type="molecule type" value="mRNA"/>
</dbReference>
<feature type="region of interest" description="Disordered" evidence="9">
    <location>
        <begin position="187"/>
        <end position="292"/>
    </location>
</feature>
<evidence type="ECO:0000256" key="2">
    <source>
        <dbReference type="ARBA" id="ARBA00006009"/>
    </source>
</evidence>
<dbReference type="CDD" id="cd15501">
    <property type="entry name" value="PHD_Int12"/>
    <property type="match status" value="1"/>
</dbReference>
<dbReference type="AlphaFoldDB" id="C1BUB6"/>
<evidence type="ECO:0000256" key="6">
    <source>
        <dbReference type="ARBA" id="ARBA00022833"/>
    </source>
</evidence>
<dbReference type="Gene3D" id="3.30.40.10">
    <property type="entry name" value="Zinc/RING finger domain, C3HC4 (zinc finger)"/>
    <property type="match status" value="1"/>
</dbReference>
<keyword evidence="5 8" id="KW-0863">Zinc-finger</keyword>
<dbReference type="InterPro" id="IPR019786">
    <property type="entry name" value="Zinc_finger_PHD-type_CS"/>
</dbReference>
<protein>
    <recommendedName>
        <fullName evidence="3">Integrator complex subunit 12</fullName>
    </recommendedName>
</protein>
<evidence type="ECO:0000256" key="4">
    <source>
        <dbReference type="ARBA" id="ARBA00022723"/>
    </source>
</evidence>
<feature type="domain" description="PHD-type" evidence="10">
    <location>
        <begin position="126"/>
        <end position="182"/>
    </location>
</feature>
<dbReference type="PROSITE" id="PS01359">
    <property type="entry name" value="ZF_PHD_1"/>
    <property type="match status" value="1"/>
</dbReference>
<sequence>MELDPVFVKALRLLHSRSKDSVSQLRSLYEEALKAKRTGCKINVGGMSSPGKRRDVEKRNFDKLKRDLSELVPCNKRSRLGSPGWNSSKSHTPSPTPPGSREDPSGGNSSCGEDPGIGDLEMNLDNLTCVICKSLNQENGNILMECHTCQNLYHQECHSPMVSNDDADDPRLIWHCSQCSKTIKRMSPSIKTGNSTSGLKSSSGSRQSPSKTDVPSGSLFKRIPDASKIVSGNVKSPSGNSSSLSTSSFKSSASLKSSSSNRLLSKPHNGTSHSLNGSSSSIGLSSSLSSCLNSSSNIISVDKRLQMMKKKAASRKK</sequence>
<evidence type="ECO:0000256" key="9">
    <source>
        <dbReference type="SAM" id="MobiDB-lite"/>
    </source>
</evidence>
<dbReference type="InterPro" id="IPR011011">
    <property type="entry name" value="Znf_FYVE_PHD"/>
</dbReference>
<dbReference type="Pfam" id="PF00628">
    <property type="entry name" value="PHD"/>
    <property type="match status" value="1"/>
</dbReference>
<dbReference type="InterPro" id="IPR013083">
    <property type="entry name" value="Znf_RING/FYVE/PHD"/>
</dbReference>
<feature type="compositionally biased region" description="Low complexity" evidence="9">
    <location>
        <begin position="191"/>
        <end position="212"/>
    </location>
</feature>
<feature type="region of interest" description="Disordered" evidence="9">
    <location>
        <begin position="75"/>
        <end position="117"/>
    </location>
</feature>
<dbReference type="GO" id="GO:0008270">
    <property type="term" value="F:zinc ion binding"/>
    <property type="evidence" value="ECO:0007669"/>
    <property type="project" value="UniProtKB-KW"/>
</dbReference>
<feature type="compositionally biased region" description="Low complexity" evidence="9">
    <location>
        <begin position="231"/>
        <end position="292"/>
    </location>
</feature>
<dbReference type="GO" id="GO:0034472">
    <property type="term" value="P:snRNA 3'-end processing"/>
    <property type="evidence" value="ECO:0007669"/>
    <property type="project" value="TreeGrafter"/>
</dbReference>
<dbReference type="InterPro" id="IPR051776">
    <property type="entry name" value="Integrator_subunit_12"/>
</dbReference>
<evidence type="ECO:0000313" key="11">
    <source>
        <dbReference type="EMBL" id="ACO12619.1"/>
    </source>
</evidence>
<dbReference type="PROSITE" id="PS50016">
    <property type="entry name" value="ZF_PHD_2"/>
    <property type="match status" value="1"/>
</dbReference>
<keyword evidence="4" id="KW-0479">Metal-binding</keyword>
<dbReference type="InterPro" id="IPR039054">
    <property type="entry name" value="Int12_PHD"/>
</dbReference>
<evidence type="ECO:0000256" key="8">
    <source>
        <dbReference type="PROSITE-ProRule" id="PRU00146"/>
    </source>
</evidence>
<evidence type="ECO:0000256" key="3">
    <source>
        <dbReference type="ARBA" id="ARBA00016814"/>
    </source>
</evidence>
<dbReference type="GO" id="GO:0032039">
    <property type="term" value="C:integrator complex"/>
    <property type="evidence" value="ECO:0007669"/>
    <property type="project" value="TreeGrafter"/>
</dbReference>
<keyword evidence="7" id="KW-0539">Nucleus</keyword>
<proteinExistence type="evidence at transcript level"/>
<evidence type="ECO:0000256" key="7">
    <source>
        <dbReference type="ARBA" id="ARBA00023242"/>
    </source>
</evidence>
<reference evidence="11" key="1">
    <citation type="submission" date="2009-06" db="EMBL/GenBank/DDBJ databases">
        <title>Lepeophtheirus salmonis ESTs and full-length cDNAs.</title>
        <authorList>
            <person name="Yasuike M."/>
            <person name="von Schalburg K."/>
            <person name="Cooper G."/>
            <person name="Leong J."/>
            <person name="Jones S.R.M."/>
            <person name="Koop B.F."/>
        </authorList>
    </citation>
    <scope>NUCLEOTIDE SEQUENCE</scope>
    <source>
        <strain evidence="11">Pacific form</strain>
        <tissue evidence="11">Whole</tissue>
    </source>
</reference>
<organism evidence="11">
    <name type="scientific">Lepeophtheirus salmonis</name>
    <name type="common">Salmon louse</name>
    <name type="synonym">Caligus salmonis</name>
    <dbReference type="NCBI Taxonomy" id="72036"/>
    <lineage>
        <taxon>Eukaryota</taxon>
        <taxon>Metazoa</taxon>
        <taxon>Ecdysozoa</taxon>
        <taxon>Arthropoda</taxon>
        <taxon>Crustacea</taxon>
        <taxon>Multicrustacea</taxon>
        <taxon>Hexanauplia</taxon>
        <taxon>Copepoda</taxon>
        <taxon>Siphonostomatoida</taxon>
        <taxon>Caligidae</taxon>
        <taxon>Lepeophtheirus</taxon>
    </lineage>
</organism>